<dbReference type="Gene3D" id="3.40.1810.10">
    <property type="entry name" value="Transcription factor, MADS-box"/>
    <property type="match status" value="1"/>
</dbReference>
<feature type="domain" description="MADS-box" evidence="6">
    <location>
        <begin position="1"/>
        <end position="49"/>
    </location>
</feature>
<dbReference type="GO" id="GO:0000978">
    <property type="term" value="F:RNA polymerase II cis-regulatory region sequence-specific DNA binding"/>
    <property type="evidence" value="ECO:0007669"/>
    <property type="project" value="TreeGrafter"/>
</dbReference>
<evidence type="ECO:0000313" key="7">
    <source>
        <dbReference type="EMBL" id="PNY00006.1"/>
    </source>
</evidence>
<dbReference type="GO" id="GO:0046983">
    <property type="term" value="F:protein dimerization activity"/>
    <property type="evidence" value="ECO:0007669"/>
    <property type="project" value="InterPro"/>
</dbReference>
<dbReference type="EMBL" id="ASHM01018411">
    <property type="protein sequence ID" value="PNY00006.1"/>
    <property type="molecule type" value="Genomic_DNA"/>
</dbReference>
<name>A0A2K3NAD3_TRIPR</name>
<dbReference type="GO" id="GO:0000981">
    <property type="term" value="F:DNA-binding transcription factor activity, RNA polymerase II-specific"/>
    <property type="evidence" value="ECO:0007669"/>
    <property type="project" value="InterPro"/>
</dbReference>
<dbReference type="PANTHER" id="PTHR11945">
    <property type="entry name" value="MADS BOX PROTEIN"/>
    <property type="match status" value="1"/>
</dbReference>
<accession>A0A2K3NAD3</accession>
<sequence length="169" mass="19769">MGGKKVKLAFITKDTTRKATYKKRVKGLMKKLNEITTLCEIKACAIVFNPEIVEPQIWPSIEGVQSVLNQFIHVPKFDRGRKMLNHESYLKEKIEKLSEKLTKKTKENRKMKMTIQMYHFLEKGNIEGLSTVDHDDLTYVIDEKMEEINMKMMEMEINDQRAPRFVNGS</sequence>
<dbReference type="InterPro" id="IPR036879">
    <property type="entry name" value="TF_MADSbox_sf"/>
</dbReference>
<dbReference type="Proteomes" id="UP000236291">
    <property type="component" value="Unassembled WGS sequence"/>
</dbReference>
<protein>
    <submittedName>
        <fullName evidence="7">Agamous-like mads-box protein agl80-like</fullName>
    </submittedName>
</protein>
<gene>
    <name evidence="7" type="ORF">L195_g023278</name>
</gene>
<dbReference type="SUPFAM" id="SSF55455">
    <property type="entry name" value="SRF-like"/>
    <property type="match status" value="1"/>
</dbReference>
<dbReference type="GO" id="GO:0045944">
    <property type="term" value="P:positive regulation of transcription by RNA polymerase II"/>
    <property type="evidence" value="ECO:0007669"/>
    <property type="project" value="InterPro"/>
</dbReference>
<dbReference type="AlphaFoldDB" id="A0A2K3NAD3"/>
<evidence type="ECO:0000256" key="3">
    <source>
        <dbReference type="ARBA" id="ARBA00023125"/>
    </source>
</evidence>
<keyword evidence="4" id="KW-0804">Transcription</keyword>
<evidence type="ECO:0000313" key="8">
    <source>
        <dbReference type="Proteomes" id="UP000236291"/>
    </source>
</evidence>
<dbReference type="GO" id="GO:0005634">
    <property type="term" value="C:nucleus"/>
    <property type="evidence" value="ECO:0007669"/>
    <property type="project" value="UniProtKB-SubCell"/>
</dbReference>
<dbReference type="InterPro" id="IPR033897">
    <property type="entry name" value="SRF-like_MADS-box"/>
</dbReference>
<proteinExistence type="predicted"/>
<dbReference type="Pfam" id="PF00319">
    <property type="entry name" value="SRF-TF"/>
    <property type="match status" value="1"/>
</dbReference>
<dbReference type="PROSITE" id="PS50066">
    <property type="entry name" value="MADS_BOX_2"/>
    <property type="match status" value="1"/>
</dbReference>
<comment type="caution">
    <text evidence="7">The sequence shown here is derived from an EMBL/GenBank/DDBJ whole genome shotgun (WGS) entry which is preliminary data.</text>
</comment>
<reference evidence="7 8" key="2">
    <citation type="journal article" date="2017" name="Front. Plant Sci.">
        <title>Gene Classification and Mining of Molecular Markers Useful in Red Clover (Trifolium pratense) Breeding.</title>
        <authorList>
            <person name="Istvanek J."/>
            <person name="Dluhosova J."/>
            <person name="Dluhos P."/>
            <person name="Patkova L."/>
            <person name="Nedelnik J."/>
            <person name="Repkova J."/>
        </authorList>
    </citation>
    <scope>NUCLEOTIDE SEQUENCE [LARGE SCALE GENOMIC DNA]</scope>
    <source>
        <strain evidence="8">cv. Tatra</strain>
        <tissue evidence="7">Young leaves</tissue>
    </source>
</reference>
<dbReference type="STRING" id="57577.A0A2K3NAD3"/>
<organism evidence="7 8">
    <name type="scientific">Trifolium pratense</name>
    <name type="common">Red clover</name>
    <dbReference type="NCBI Taxonomy" id="57577"/>
    <lineage>
        <taxon>Eukaryota</taxon>
        <taxon>Viridiplantae</taxon>
        <taxon>Streptophyta</taxon>
        <taxon>Embryophyta</taxon>
        <taxon>Tracheophyta</taxon>
        <taxon>Spermatophyta</taxon>
        <taxon>Magnoliopsida</taxon>
        <taxon>eudicotyledons</taxon>
        <taxon>Gunneridae</taxon>
        <taxon>Pentapetalae</taxon>
        <taxon>rosids</taxon>
        <taxon>fabids</taxon>
        <taxon>Fabales</taxon>
        <taxon>Fabaceae</taxon>
        <taxon>Papilionoideae</taxon>
        <taxon>50 kb inversion clade</taxon>
        <taxon>NPAAA clade</taxon>
        <taxon>Hologalegina</taxon>
        <taxon>IRL clade</taxon>
        <taxon>Trifolieae</taxon>
        <taxon>Trifolium</taxon>
    </lineage>
</organism>
<dbReference type="CDD" id="cd00266">
    <property type="entry name" value="MADS_SRF_like"/>
    <property type="match status" value="1"/>
</dbReference>
<dbReference type="SMART" id="SM00432">
    <property type="entry name" value="MADS"/>
    <property type="match status" value="1"/>
</dbReference>
<keyword evidence="3" id="KW-0238">DNA-binding</keyword>
<reference evidence="7 8" key="1">
    <citation type="journal article" date="2014" name="Am. J. Bot.">
        <title>Genome assembly and annotation for red clover (Trifolium pratense; Fabaceae).</title>
        <authorList>
            <person name="Istvanek J."/>
            <person name="Jaros M."/>
            <person name="Krenek A."/>
            <person name="Repkova J."/>
        </authorList>
    </citation>
    <scope>NUCLEOTIDE SEQUENCE [LARGE SCALE GENOMIC DNA]</scope>
    <source>
        <strain evidence="8">cv. Tatra</strain>
        <tissue evidence="7">Young leaves</tissue>
    </source>
</reference>
<dbReference type="FunFam" id="3.40.1810.10:FF:000024">
    <property type="entry name" value="Agamous-like MADS-box protein AGL80"/>
    <property type="match status" value="1"/>
</dbReference>
<evidence type="ECO:0000259" key="6">
    <source>
        <dbReference type="PROSITE" id="PS50066"/>
    </source>
</evidence>
<comment type="subcellular location">
    <subcellularLocation>
        <location evidence="1">Nucleus</location>
    </subcellularLocation>
</comment>
<evidence type="ECO:0000256" key="5">
    <source>
        <dbReference type="ARBA" id="ARBA00023242"/>
    </source>
</evidence>
<evidence type="ECO:0000256" key="2">
    <source>
        <dbReference type="ARBA" id="ARBA00023015"/>
    </source>
</evidence>
<dbReference type="PANTHER" id="PTHR11945:SF387">
    <property type="entry name" value="AGAMOUS-LIKE MADS-BOX PROTEIN AGL80"/>
    <property type="match status" value="1"/>
</dbReference>
<keyword evidence="2" id="KW-0805">Transcription regulation</keyword>
<dbReference type="InterPro" id="IPR002100">
    <property type="entry name" value="TF_MADSbox"/>
</dbReference>
<keyword evidence="5" id="KW-0539">Nucleus</keyword>
<evidence type="ECO:0000256" key="1">
    <source>
        <dbReference type="ARBA" id="ARBA00004123"/>
    </source>
</evidence>
<evidence type="ECO:0000256" key="4">
    <source>
        <dbReference type="ARBA" id="ARBA00023163"/>
    </source>
</evidence>